<dbReference type="EMBL" id="CAACVG010009081">
    <property type="protein sequence ID" value="VEN51995.1"/>
    <property type="molecule type" value="Genomic_DNA"/>
</dbReference>
<keyword evidence="3" id="KW-1185">Reference proteome</keyword>
<dbReference type="OrthoDB" id="6701897at2759"/>
<evidence type="ECO:0008006" key="4">
    <source>
        <dbReference type="Google" id="ProtNLM"/>
    </source>
</evidence>
<evidence type="ECO:0000313" key="3">
    <source>
        <dbReference type="Proteomes" id="UP000410492"/>
    </source>
</evidence>
<evidence type="ECO:0000256" key="1">
    <source>
        <dbReference type="SAM" id="SignalP"/>
    </source>
</evidence>
<accession>A0A653CVP9</accession>
<name>A0A653CVP9_CALMS</name>
<dbReference type="Proteomes" id="UP000410492">
    <property type="component" value="Unassembled WGS sequence"/>
</dbReference>
<sequence length="65" mass="7113">MKTFFLLFATCALLSEVVVQVESICATPNCDGIQCSPPKCTPPESVQTDPCHCCPYCAEKPLLYK</sequence>
<feature type="chain" id="PRO_5024998083" description="IGFBP N-terminal domain-containing protein" evidence="1">
    <location>
        <begin position="24"/>
        <end position="65"/>
    </location>
</feature>
<feature type="signal peptide" evidence="1">
    <location>
        <begin position="1"/>
        <end position="23"/>
    </location>
</feature>
<proteinExistence type="predicted"/>
<evidence type="ECO:0000313" key="2">
    <source>
        <dbReference type="EMBL" id="VEN51995.1"/>
    </source>
</evidence>
<keyword evidence="1" id="KW-0732">Signal</keyword>
<gene>
    <name evidence="2" type="ORF">CALMAC_LOCUS12283</name>
</gene>
<dbReference type="AlphaFoldDB" id="A0A653CVP9"/>
<protein>
    <recommendedName>
        <fullName evidence="4">IGFBP N-terminal domain-containing protein</fullName>
    </recommendedName>
</protein>
<organism evidence="2 3">
    <name type="scientific">Callosobruchus maculatus</name>
    <name type="common">Southern cowpea weevil</name>
    <name type="synonym">Pulse bruchid</name>
    <dbReference type="NCBI Taxonomy" id="64391"/>
    <lineage>
        <taxon>Eukaryota</taxon>
        <taxon>Metazoa</taxon>
        <taxon>Ecdysozoa</taxon>
        <taxon>Arthropoda</taxon>
        <taxon>Hexapoda</taxon>
        <taxon>Insecta</taxon>
        <taxon>Pterygota</taxon>
        <taxon>Neoptera</taxon>
        <taxon>Endopterygota</taxon>
        <taxon>Coleoptera</taxon>
        <taxon>Polyphaga</taxon>
        <taxon>Cucujiformia</taxon>
        <taxon>Chrysomeloidea</taxon>
        <taxon>Chrysomelidae</taxon>
        <taxon>Bruchinae</taxon>
        <taxon>Bruchini</taxon>
        <taxon>Callosobruchus</taxon>
    </lineage>
</organism>
<reference evidence="2 3" key="1">
    <citation type="submission" date="2019-01" db="EMBL/GenBank/DDBJ databases">
        <authorList>
            <person name="Sayadi A."/>
        </authorList>
    </citation>
    <scope>NUCLEOTIDE SEQUENCE [LARGE SCALE GENOMIC DNA]</scope>
</reference>